<feature type="domain" description="Potassium channel" evidence="12">
    <location>
        <begin position="126"/>
        <end position="202"/>
    </location>
</feature>
<dbReference type="Proteomes" id="UP001346149">
    <property type="component" value="Unassembled WGS sequence"/>
</dbReference>
<dbReference type="InterPro" id="IPR018247">
    <property type="entry name" value="EF_Hand_1_Ca_BS"/>
</dbReference>
<sequence>MRIPYSMDPTEPLLRQSPESGSRAYVNIDIPPGFIDSSLPTPRGFQSATDLFSPNVNDVSIPIMAAGRPNSSSCTNLIFNLNMQKKLNHRSRSAPSVFTDKRERTNLATLTQKTNWSIVQLSFVGLVLYVITGIVVYLVSGNFKGHQTYRLLDALYFTVVTLCTIGYGDILPDTAFTKIFTSVFMIVGFGFINILLEWLVTYVCDRQEAFMLRTVDDSRFNTVVRTYMIDRAKGRMRVRMKVAFAMGTPICCIAIGMISIRHLESLSWVDSFYMAVTSVTTVGYGDYSFRTAQGRLFAAIWLLLSTLAVARAFLFLTELKIQKRNRMMMEPVLQKKMTLGDLIAADLDNDGSISKAEFVIHKLKEMGKIAQKDIKQIGEQFDIIDNSRNGKITLAHLTDGE</sequence>
<evidence type="ECO:0000256" key="8">
    <source>
        <dbReference type="ARBA" id="ARBA00023136"/>
    </source>
</evidence>
<evidence type="ECO:0000313" key="13">
    <source>
        <dbReference type="EMBL" id="KAK4786620.1"/>
    </source>
</evidence>
<dbReference type="GO" id="GO:0030322">
    <property type="term" value="P:stabilization of membrane potential"/>
    <property type="evidence" value="ECO:0007669"/>
    <property type="project" value="TreeGrafter"/>
</dbReference>
<reference evidence="13 14" key="1">
    <citation type="journal article" date="2023" name="Hortic Res">
        <title>Pangenome of water caltrop reveals structural variations and asymmetric subgenome divergence after allopolyploidization.</title>
        <authorList>
            <person name="Zhang X."/>
            <person name="Chen Y."/>
            <person name="Wang L."/>
            <person name="Yuan Y."/>
            <person name="Fang M."/>
            <person name="Shi L."/>
            <person name="Lu R."/>
            <person name="Comes H.P."/>
            <person name="Ma Y."/>
            <person name="Chen Y."/>
            <person name="Huang G."/>
            <person name="Zhou Y."/>
            <person name="Zheng Z."/>
            <person name="Qiu Y."/>
        </authorList>
    </citation>
    <scope>NUCLEOTIDE SEQUENCE [LARGE SCALE GENOMIC DNA]</scope>
    <source>
        <strain evidence="13">F231</strain>
    </source>
</reference>
<evidence type="ECO:0000256" key="2">
    <source>
        <dbReference type="ARBA" id="ARBA00010159"/>
    </source>
</evidence>
<dbReference type="GO" id="GO:0005886">
    <property type="term" value="C:plasma membrane"/>
    <property type="evidence" value="ECO:0007669"/>
    <property type="project" value="TreeGrafter"/>
</dbReference>
<name>A0AAN7R3A6_TRANT</name>
<comment type="subcellular location">
    <subcellularLocation>
        <location evidence="1">Membrane</location>
        <topology evidence="1">Multi-pass membrane protein</topology>
    </subcellularLocation>
</comment>
<dbReference type="InterPro" id="IPR011992">
    <property type="entry name" value="EF-hand-dom_pair"/>
</dbReference>
<evidence type="ECO:0000256" key="7">
    <source>
        <dbReference type="ARBA" id="ARBA00023065"/>
    </source>
</evidence>
<dbReference type="SUPFAM" id="SSF47473">
    <property type="entry name" value="EF-hand"/>
    <property type="match status" value="1"/>
</dbReference>
<dbReference type="PANTHER" id="PTHR11003">
    <property type="entry name" value="POTASSIUM CHANNEL, SUBFAMILY K"/>
    <property type="match status" value="1"/>
</dbReference>
<evidence type="ECO:0000256" key="5">
    <source>
        <dbReference type="ARBA" id="ARBA00022837"/>
    </source>
</evidence>
<dbReference type="InterPro" id="IPR013099">
    <property type="entry name" value="K_chnl_dom"/>
</dbReference>
<dbReference type="GO" id="GO:0015271">
    <property type="term" value="F:outward rectifier potassium channel activity"/>
    <property type="evidence" value="ECO:0007669"/>
    <property type="project" value="TreeGrafter"/>
</dbReference>
<evidence type="ECO:0000256" key="1">
    <source>
        <dbReference type="ARBA" id="ARBA00004141"/>
    </source>
</evidence>
<keyword evidence="6 11" id="KW-1133">Transmembrane helix</keyword>
<evidence type="ECO:0000256" key="10">
    <source>
        <dbReference type="SAM" id="MobiDB-lite"/>
    </source>
</evidence>
<dbReference type="SUPFAM" id="SSF81324">
    <property type="entry name" value="Voltage-gated potassium channels"/>
    <property type="match status" value="2"/>
</dbReference>
<evidence type="ECO:0000259" key="12">
    <source>
        <dbReference type="Pfam" id="PF07885"/>
    </source>
</evidence>
<keyword evidence="4 11" id="KW-0812">Transmembrane</keyword>
<organism evidence="13 14">
    <name type="scientific">Trapa natans</name>
    <name type="common">Water chestnut</name>
    <dbReference type="NCBI Taxonomy" id="22666"/>
    <lineage>
        <taxon>Eukaryota</taxon>
        <taxon>Viridiplantae</taxon>
        <taxon>Streptophyta</taxon>
        <taxon>Embryophyta</taxon>
        <taxon>Tracheophyta</taxon>
        <taxon>Spermatophyta</taxon>
        <taxon>Magnoliopsida</taxon>
        <taxon>eudicotyledons</taxon>
        <taxon>Gunneridae</taxon>
        <taxon>Pentapetalae</taxon>
        <taxon>rosids</taxon>
        <taxon>malvids</taxon>
        <taxon>Myrtales</taxon>
        <taxon>Lythraceae</taxon>
        <taxon>Trapa</taxon>
    </lineage>
</organism>
<evidence type="ECO:0000313" key="14">
    <source>
        <dbReference type="Proteomes" id="UP001346149"/>
    </source>
</evidence>
<keyword evidence="14" id="KW-1185">Reference proteome</keyword>
<feature type="transmembrane region" description="Helical" evidence="11">
    <location>
        <begin position="151"/>
        <end position="167"/>
    </location>
</feature>
<dbReference type="Gene3D" id="1.10.287.70">
    <property type="match status" value="2"/>
</dbReference>
<gene>
    <name evidence="13" type="ORF">SAY86_010453</name>
</gene>
<keyword evidence="8 11" id="KW-0472">Membrane</keyword>
<dbReference type="Gene3D" id="1.10.238.10">
    <property type="entry name" value="EF-hand"/>
    <property type="match status" value="1"/>
</dbReference>
<keyword evidence="9" id="KW-0407">Ion channel</keyword>
<dbReference type="PANTHER" id="PTHR11003:SF303">
    <property type="entry name" value="OS01G0696100 PROTEIN"/>
    <property type="match status" value="1"/>
</dbReference>
<dbReference type="PROSITE" id="PS00018">
    <property type="entry name" value="EF_HAND_1"/>
    <property type="match status" value="1"/>
</dbReference>
<protein>
    <recommendedName>
        <fullName evidence="12">Potassium channel domain-containing protein</fullName>
    </recommendedName>
</protein>
<keyword evidence="5" id="KW-0106">Calcium</keyword>
<dbReference type="Pfam" id="PF07885">
    <property type="entry name" value="Ion_trans_2"/>
    <property type="match status" value="2"/>
</dbReference>
<feature type="domain" description="Potassium channel" evidence="12">
    <location>
        <begin position="255"/>
        <end position="315"/>
    </location>
</feature>
<evidence type="ECO:0000256" key="4">
    <source>
        <dbReference type="ARBA" id="ARBA00022692"/>
    </source>
</evidence>
<dbReference type="PRINTS" id="PR01333">
    <property type="entry name" value="2POREKCHANEL"/>
</dbReference>
<keyword evidence="7" id="KW-0406">Ion transport</keyword>
<dbReference type="AlphaFoldDB" id="A0AAN7R3A6"/>
<feature type="region of interest" description="Disordered" evidence="10">
    <location>
        <begin position="1"/>
        <end position="20"/>
    </location>
</feature>
<feature type="transmembrane region" description="Helical" evidence="11">
    <location>
        <begin position="296"/>
        <end position="319"/>
    </location>
</feature>
<dbReference type="GO" id="GO:0009705">
    <property type="term" value="C:plant-type vacuole membrane"/>
    <property type="evidence" value="ECO:0007669"/>
    <property type="project" value="TreeGrafter"/>
</dbReference>
<dbReference type="GO" id="GO:0022841">
    <property type="term" value="F:potassium ion leak channel activity"/>
    <property type="evidence" value="ECO:0007669"/>
    <property type="project" value="TreeGrafter"/>
</dbReference>
<evidence type="ECO:0000256" key="6">
    <source>
        <dbReference type="ARBA" id="ARBA00022989"/>
    </source>
</evidence>
<evidence type="ECO:0000256" key="9">
    <source>
        <dbReference type="ARBA" id="ARBA00023303"/>
    </source>
</evidence>
<comment type="similarity">
    <text evidence="2">Belongs to the two pore domain potassium channel (TC 1.A.1.7) family.</text>
</comment>
<evidence type="ECO:0000256" key="3">
    <source>
        <dbReference type="ARBA" id="ARBA00022448"/>
    </source>
</evidence>
<comment type="caution">
    <text evidence="13">The sequence shown here is derived from an EMBL/GenBank/DDBJ whole genome shotgun (WGS) entry which is preliminary data.</text>
</comment>
<feature type="transmembrane region" description="Helical" evidence="11">
    <location>
        <begin position="118"/>
        <end position="139"/>
    </location>
</feature>
<dbReference type="FunFam" id="1.10.287.70:FF:000167">
    <property type="entry name" value="Two-pore potassium channel 2-like"/>
    <property type="match status" value="1"/>
</dbReference>
<keyword evidence="3" id="KW-0813">Transport</keyword>
<proteinExistence type="inferred from homology"/>
<evidence type="ECO:0000256" key="11">
    <source>
        <dbReference type="SAM" id="Phobius"/>
    </source>
</evidence>
<feature type="transmembrane region" description="Helical" evidence="11">
    <location>
        <begin position="179"/>
        <end position="204"/>
    </location>
</feature>
<dbReference type="EMBL" id="JAXQNO010000012">
    <property type="protein sequence ID" value="KAK4786620.1"/>
    <property type="molecule type" value="Genomic_DNA"/>
</dbReference>
<dbReference type="InterPro" id="IPR003280">
    <property type="entry name" value="2pore_dom_K_chnl"/>
</dbReference>
<feature type="transmembrane region" description="Helical" evidence="11">
    <location>
        <begin position="242"/>
        <end position="263"/>
    </location>
</feature>
<accession>A0AAN7R3A6</accession>